<keyword evidence="5" id="KW-1185">Reference proteome</keyword>
<dbReference type="NCBIfam" id="TIGR02227">
    <property type="entry name" value="sigpep_I_bact"/>
    <property type="match status" value="1"/>
</dbReference>
<dbReference type="EC" id="3.4.21.89" evidence="2"/>
<evidence type="ECO:0000313" key="5">
    <source>
        <dbReference type="Proteomes" id="UP001595721"/>
    </source>
</evidence>
<comment type="similarity">
    <text evidence="2">Belongs to the peptidase S26 family.</text>
</comment>
<dbReference type="SUPFAM" id="SSF51306">
    <property type="entry name" value="LexA/Signal peptidase"/>
    <property type="match status" value="1"/>
</dbReference>
<keyword evidence="2 4" id="KW-0378">Hydrolase</keyword>
<evidence type="ECO:0000256" key="1">
    <source>
        <dbReference type="ARBA" id="ARBA00019232"/>
    </source>
</evidence>
<dbReference type="EMBL" id="JBHRXJ010000001">
    <property type="protein sequence ID" value="MFC3526647.1"/>
    <property type="molecule type" value="Genomic_DNA"/>
</dbReference>
<keyword evidence="2" id="KW-0645">Protease</keyword>
<dbReference type="Gene3D" id="2.10.109.10">
    <property type="entry name" value="Umud Fragment, subunit A"/>
    <property type="match status" value="1"/>
</dbReference>
<feature type="domain" description="Peptidase S26" evidence="3">
    <location>
        <begin position="41"/>
        <end position="195"/>
    </location>
</feature>
<proteinExistence type="inferred from homology"/>
<dbReference type="Pfam" id="PF10502">
    <property type="entry name" value="Peptidase_S26"/>
    <property type="match status" value="1"/>
</dbReference>
<dbReference type="InterPro" id="IPR036286">
    <property type="entry name" value="LexA/Signal_pep-like_sf"/>
</dbReference>
<reference evidence="5" key="1">
    <citation type="journal article" date="2019" name="Int. J. Syst. Evol. Microbiol.">
        <title>The Global Catalogue of Microorganisms (GCM) 10K type strain sequencing project: providing services to taxonomists for standard genome sequencing and annotation.</title>
        <authorList>
            <consortium name="The Broad Institute Genomics Platform"/>
            <consortium name="The Broad Institute Genome Sequencing Center for Infectious Disease"/>
            <person name="Wu L."/>
            <person name="Ma J."/>
        </authorList>
    </citation>
    <scope>NUCLEOTIDE SEQUENCE [LARGE SCALE GENOMIC DNA]</scope>
    <source>
        <strain evidence="5">KCTC 42899</strain>
    </source>
</reference>
<name>A0ABV7QZ93_9RHOB</name>
<dbReference type="Proteomes" id="UP001595721">
    <property type="component" value="Unassembled WGS sequence"/>
</dbReference>
<comment type="catalytic activity">
    <reaction evidence="2">
        <text>Cleavage of hydrophobic, N-terminal signal or leader sequences from secreted and periplasmic proteins.</text>
        <dbReference type="EC" id="3.4.21.89"/>
    </reaction>
</comment>
<evidence type="ECO:0000256" key="2">
    <source>
        <dbReference type="RuleBase" id="RU362042"/>
    </source>
</evidence>
<comment type="subcellular location">
    <subcellularLocation>
        <location evidence="2">Membrane</location>
        <topology evidence="2">Single-pass type II membrane protein</topology>
    </subcellularLocation>
</comment>
<dbReference type="InterPro" id="IPR019533">
    <property type="entry name" value="Peptidase_S26"/>
</dbReference>
<dbReference type="RefSeq" id="WP_377741928.1">
    <property type="nucleotide sequence ID" value="NZ_JBHRXJ010000001.1"/>
</dbReference>
<dbReference type="PRINTS" id="PR00727">
    <property type="entry name" value="LEADERPTASE"/>
</dbReference>
<protein>
    <recommendedName>
        <fullName evidence="1 2">Signal peptidase I</fullName>
        <ecNumber evidence="2">3.4.21.89</ecNumber>
    </recommendedName>
</protein>
<accession>A0ABV7QZ93</accession>
<sequence>MFPRSWTRMLATTLISGGMLSGPGPVQAQGLCLCPLCALGLQKLYRQSTGAMSPALEPGDCLRIWTGAELPDAGALIAYRTTAGADNLMRVIALPGQRIAVVAGVPVIDGVPAKRERLADYRIAPDLAAGPLALCGKSGGCDLPRFRETLPNGASYEVLDAVSGSTLDEMAEVTVPPAHVFVMGDHRDIAMDSRLGPELGGPGMVSLLLMVGVMAPESEPTAP</sequence>
<evidence type="ECO:0000313" key="4">
    <source>
        <dbReference type="EMBL" id="MFC3526647.1"/>
    </source>
</evidence>
<comment type="caution">
    <text evidence="4">The sequence shown here is derived from an EMBL/GenBank/DDBJ whole genome shotgun (WGS) entry which is preliminary data.</text>
</comment>
<dbReference type="GO" id="GO:0009003">
    <property type="term" value="F:signal peptidase activity"/>
    <property type="evidence" value="ECO:0007669"/>
    <property type="project" value="UniProtKB-EC"/>
</dbReference>
<gene>
    <name evidence="4" type="primary">lepB</name>
    <name evidence="4" type="ORF">ACFOMH_00575</name>
</gene>
<evidence type="ECO:0000259" key="3">
    <source>
        <dbReference type="Pfam" id="PF10502"/>
    </source>
</evidence>
<organism evidence="4 5">
    <name type="scientific">Paracoccus mangrovi</name>
    <dbReference type="NCBI Taxonomy" id="1715645"/>
    <lineage>
        <taxon>Bacteria</taxon>
        <taxon>Pseudomonadati</taxon>
        <taxon>Pseudomonadota</taxon>
        <taxon>Alphaproteobacteria</taxon>
        <taxon>Rhodobacterales</taxon>
        <taxon>Paracoccaceae</taxon>
        <taxon>Paracoccus</taxon>
    </lineage>
</organism>
<dbReference type="InterPro" id="IPR000223">
    <property type="entry name" value="Pept_S26A_signal_pept_1"/>
</dbReference>